<dbReference type="AlphaFoldDB" id="Q2RTQ4"/>
<dbReference type="PhylomeDB" id="Q2RTQ4"/>
<dbReference type="PROSITE" id="PS51006">
    <property type="entry name" value="PABS_2"/>
    <property type="match status" value="1"/>
</dbReference>
<protein>
    <recommendedName>
        <fullName evidence="5">Polyamine aminopropyltransferase</fullName>
    </recommendedName>
    <alternativeName>
        <fullName evidence="5">Putrescine aminopropyltransferase</fullName>
        <shortName evidence="5">PAPT</shortName>
    </alternativeName>
    <alternativeName>
        <fullName evidence="5">Spermidine synthase</fullName>
        <shortName evidence="5">SPDS</shortName>
        <shortName evidence="5">SPDSY</shortName>
        <ecNumber evidence="5">2.5.1.16</ecNumber>
    </alternativeName>
</protein>
<comment type="subunit">
    <text evidence="5">Homodimer or homotetramer.</text>
</comment>
<evidence type="ECO:0000256" key="1">
    <source>
        <dbReference type="ARBA" id="ARBA00007867"/>
    </source>
</evidence>
<dbReference type="Pfam" id="PF17284">
    <property type="entry name" value="Spermine_synt_N"/>
    <property type="match status" value="1"/>
</dbReference>
<evidence type="ECO:0000256" key="7">
    <source>
        <dbReference type="RuleBase" id="RU003836"/>
    </source>
</evidence>
<dbReference type="SUPFAM" id="SSF53335">
    <property type="entry name" value="S-adenosyl-L-methionine-dependent methyltransferases"/>
    <property type="match status" value="1"/>
</dbReference>
<evidence type="ECO:0000256" key="5">
    <source>
        <dbReference type="HAMAP-Rule" id="MF_00198"/>
    </source>
</evidence>
<comment type="function">
    <text evidence="5">Catalyzes the irreversible transfer of a propylamine group from the amino donor S-adenosylmethioninamine (decarboxy-AdoMet) to putrescine (1,4-diaminobutane) to yield spermidine.</text>
</comment>
<feature type="active site" description="Proton acceptor" evidence="5 6">
    <location>
        <position position="156"/>
    </location>
</feature>
<dbReference type="NCBIfam" id="TIGR00417">
    <property type="entry name" value="speE"/>
    <property type="match status" value="1"/>
</dbReference>
<dbReference type="GO" id="GO:0005829">
    <property type="term" value="C:cytosol"/>
    <property type="evidence" value="ECO:0007669"/>
    <property type="project" value="TreeGrafter"/>
</dbReference>
<feature type="binding site" evidence="5">
    <location>
        <position position="62"/>
    </location>
    <ligand>
        <name>spermidine</name>
        <dbReference type="ChEBI" id="CHEBI:57834"/>
    </ligand>
</feature>
<dbReference type="InterPro" id="IPR001045">
    <property type="entry name" value="Spermi_synthase"/>
</dbReference>
<dbReference type="InterPro" id="IPR029063">
    <property type="entry name" value="SAM-dependent_MTases_sf"/>
</dbReference>
<evidence type="ECO:0000256" key="6">
    <source>
        <dbReference type="PROSITE-ProRule" id="PRU00354"/>
    </source>
</evidence>
<dbReference type="EC" id="2.5.1.16" evidence="5"/>
<dbReference type="RefSeq" id="WP_011389381.1">
    <property type="nucleotide sequence ID" value="NC_007643.1"/>
</dbReference>
<evidence type="ECO:0000259" key="9">
    <source>
        <dbReference type="PROSITE" id="PS51006"/>
    </source>
</evidence>
<reference evidence="10 11" key="1">
    <citation type="journal article" date="2011" name="Stand. Genomic Sci.">
        <title>Complete genome sequence of Rhodospirillum rubrum type strain (S1).</title>
        <authorList>
            <person name="Munk A.C."/>
            <person name="Copeland A."/>
            <person name="Lucas S."/>
            <person name="Lapidus A."/>
            <person name="Del Rio T.G."/>
            <person name="Barry K."/>
            <person name="Detter J.C."/>
            <person name="Hammon N."/>
            <person name="Israni S."/>
            <person name="Pitluck S."/>
            <person name="Brettin T."/>
            <person name="Bruce D."/>
            <person name="Han C."/>
            <person name="Tapia R."/>
            <person name="Gilna P."/>
            <person name="Schmutz J."/>
            <person name="Larimer F."/>
            <person name="Land M."/>
            <person name="Kyrpides N.C."/>
            <person name="Mavromatis K."/>
            <person name="Richardson P."/>
            <person name="Rohde M."/>
            <person name="Goker M."/>
            <person name="Klenk H.P."/>
            <person name="Zhang Y."/>
            <person name="Roberts G.P."/>
            <person name="Reslewic S."/>
            <person name="Schwartz D.C."/>
        </authorList>
    </citation>
    <scope>NUCLEOTIDE SEQUENCE [LARGE SCALE GENOMIC DNA]</scope>
    <source>
        <strain evidence="11">ATCC 11170 / ATH 1.1.1 / DSM 467 / LMG 4362 / NCIMB 8255 / S1</strain>
    </source>
</reference>
<dbReference type="HOGENOM" id="CLU_048199_0_0_5"/>
<sequence>MTEWFSETLHPHWRQSFAADRVLLREQTAHQDLVILENQTFGRVMVLDGMVQLTERDEFVYHEMIAHVPLFGHGAARRVLIIGGGDGGTLREVLRHKTVERATMVEIDATVVEMARDHMPMVSDGAFDDPRAELIIADGIAFVAGAHQPYDVIIIDSTDPFGPAEGLFTPAFYGACRQLLTPGGVLVVQAGVPFLQPREIAHVNAALSAAFPEVAFYAIAVPTYVGGLMTLGWASEDAGKKVPDPAVLAARVAASGLAFGYYSPEGHAGAFALPPHIRAAARG</sequence>
<comment type="pathway">
    <text evidence="5">Amine and polyamine biosynthesis; spermidine biosynthesis; spermidine from putrescine: step 1/1.</text>
</comment>
<dbReference type="CDD" id="cd02440">
    <property type="entry name" value="AdoMet_MTases"/>
    <property type="match status" value="1"/>
</dbReference>
<dbReference type="KEGG" id="rru:Rru_A1691"/>
<proteinExistence type="inferred from homology"/>
<gene>
    <name evidence="5" type="primary">speE</name>
    <name evidence="10" type="ordered locus">Rru_A1691</name>
</gene>
<feature type="domain" description="PABS" evidence="9">
    <location>
        <begin position="2"/>
        <end position="236"/>
    </location>
</feature>
<feature type="binding site" evidence="5">
    <location>
        <position position="86"/>
    </location>
    <ligand>
        <name>spermidine</name>
        <dbReference type="ChEBI" id="CHEBI:57834"/>
    </ligand>
</feature>
<feature type="binding site" evidence="5">
    <location>
        <position position="31"/>
    </location>
    <ligand>
        <name>S-methyl-5'-thioadenosine</name>
        <dbReference type="ChEBI" id="CHEBI:17509"/>
    </ligand>
</feature>
<dbReference type="Gene3D" id="3.40.50.150">
    <property type="entry name" value="Vaccinia Virus protein VP39"/>
    <property type="match status" value="1"/>
</dbReference>
<dbReference type="PANTHER" id="PTHR11558">
    <property type="entry name" value="SPERMIDINE/SPERMINE SYNTHASE"/>
    <property type="match status" value="1"/>
</dbReference>
<evidence type="ECO:0000313" key="10">
    <source>
        <dbReference type="EMBL" id="ABC22491.1"/>
    </source>
</evidence>
<feature type="binding site" evidence="5">
    <location>
        <position position="163"/>
    </location>
    <ligand>
        <name>S-methyl-5'-thioadenosine</name>
        <dbReference type="ChEBI" id="CHEBI:17509"/>
    </ligand>
</feature>
<comment type="similarity">
    <text evidence="1 5 7">Belongs to the spermidine/spermine synthase family.</text>
</comment>
<dbReference type="PATRIC" id="fig|269796.9.peg.1769"/>
<evidence type="ECO:0000256" key="2">
    <source>
        <dbReference type="ARBA" id="ARBA00022679"/>
    </source>
</evidence>
<comment type="catalytic activity">
    <reaction evidence="5 8">
        <text>S-adenosyl 3-(methylsulfanyl)propylamine + putrescine = S-methyl-5'-thioadenosine + spermidine + H(+)</text>
        <dbReference type="Rhea" id="RHEA:12721"/>
        <dbReference type="ChEBI" id="CHEBI:15378"/>
        <dbReference type="ChEBI" id="CHEBI:17509"/>
        <dbReference type="ChEBI" id="CHEBI:57443"/>
        <dbReference type="ChEBI" id="CHEBI:57834"/>
        <dbReference type="ChEBI" id="CHEBI:326268"/>
        <dbReference type="EC" id="2.5.1.16"/>
    </reaction>
</comment>
<feature type="binding site" evidence="5">
    <location>
        <position position="106"/>
    </location>
    <ligand>
        <name>S-methyl-5'-thioadenosine</name>
        <dbReference type="ChEBI" id="CHEBI:17509"/>
    </ligand>
</feature>
<evidence type="ECO:0000256" key="3">
    <source>
        <dbReference type="ARBA" id="ARBA00023066"/>
    </source>
</evidence>
<dbReference type="GO" id="GO:0004766">
    <property type="term" value="F:spermidine synthase activity"/>
    <property type="evidence" value="ECO:0007669"/>
    <property type="project" value="UniProtKB-UniRule"/>
</dbReference>
<feature type="binding site" evidence="5">
    <location>
        <begin position="156"/>
        <end position="159"/>
    </location>
    <ligand>
        <name>spermidine</name>
        <dbReference type="ChEBI" id="CHEBI:57834"/>
    </ligand>
</feature>
<keyword evidence="2 5" id="KW-0808">Transferase</keyword>
<dbReference type="PANTHER" id="PTHR11558:SF11">
    <property type="entry name" value="SPERMIDINE SYNTHASE"/>
    <property type="match status" value="1"/>
</dbReference>
<keyword evidence="11" id="KW-1185">Reference proteome</keyword>
<dbReference type="UniPathway" id="UPA00248">
    <property type="reaction ID" value="UER00314"/>
</dbReference>
<dbReference type="HAMAP" id="MF_00198">
    <property type="entry name" value="Spermidine_synth"/>
    <property type="match status" value="1"/>
</dbReference>
<name>Q2RTQ4_RHORT</name>
<dbReference type="InterPro" id="IPR035246">
    <property type="entry name" value="Spermidine_synt_N"/>
</dbReference>
<organism evidence="10 11">
    <name type="scientific">Rhodospirillum rubrum (strain ATCC 11170 / ATH 1.1.1 / DSM 467 / LMG 4362 / NCIMB 8255 / S1)</name>
    <dbReference type="NCBI Taxonomy" id="269796"/>
    <lineage>
        <taxon>Bacteria</taxon>
        <taxon>Pseudomonadati</taxon>
        <taxon>Pseudomonadota</taxon>
        <taxon>Alphaproteobacteria</taxon>
        <taxon>Rhodospirillales</taxon>
        <taxon>Rhodospirillaceae</taxon>
        <taxon>Rhodospirillum</taxon>
    </lineage>
</organism>
<dbReference type="Pfam" id="PF01564">
    <property type="entry name" value="Spermine_synth"/>
    <property type="match status" value="1"/>
</dbReference>
<dbReference type="NCBIfam" id="NF002010">
    <property type="entry name" value="PRK00811.1"/>
    <property type="match status" value="1"/>
</dbReference>
<dbReference type="eggNOG" id="COG0421">
    <property type="taxonomic scope" value="Bacteria"/>
</dbReference>
<dbReference type="GO" id="GO:0008295">
    <property type="term" value="P:spermidine biosynthetic process"/>
    <property type="evidence" value="ECO:0007669"/>
    <property type="project" value="UniProtKB-UniRule"/>
</dbReference>
<feature type="binding site" evidence="5">
    <location>
        <begin position="138"/>
        <end position="139"/>
    </location>
    <ligand>
        <name>S-methyl-5'-thioadenosine</name>
        <dbReference type="ChEBI" id="CHEBI:17509"/>
    </ligand>
</feature>
<dbReference type="PROSITE" id="PS01330">
    <property type="entry name" value="PABS_1"/>
    <property type="match status" value="1"/>
</dbReference>
<keyword evidence="3 5" id="KW-0745">Spermidine biosynthesis</keyword>
<dbReference type="Proteomes" id="UP000001929">
    <property type="component" value="Chromosome"/>
</dbReference>
<keyword evidence="4 5" id="KW-0620">Polyamine biosynthesis</keyword>
<dbReference type="InterPro" id="IPR030374">
    <property type="entry name" value="PABS"/>
</dbReference>
<evidence type="ECO:0000256" key="8">
    <source>
        <dbReference type="RuleBase" id="RU003837"/>
    </source>
</evidence>
<dbReference type="Gene3D" id="2.30.140.10">
    <property type="entry name" value="Spermidine synthase, tetramerisation domain"/>
    <property type="match status" value="1"/>
</dbReference>
<evidence type="ECO:0000313" key="11">
    <source>
        <dbReference type="Proteomes" id="UP000001929"/>
    </source>
</evidence>
<dbReference type="InterPro" id="IPR030373">
    <property type="entry name" value="PABS_CS"/>
</dbReference>
<accession>Q2RTQ4</accession>
<dbReference type="STRING" id="269796.Rru_A1691"/>
<dbReference type="InterPro" id="IPR037163">
    <property type="entry name" value="Spermidine_synt_N_sf"/>
</dbReference>
<dbReference type="EMBL" id="CP000230">
    <property type="protein sequence ID" value="ABC22491.1"/>
    <property type="molecule type" value="Genomic_DNA"/>
</dbReference>
<evidence type="ECO:0000256" key="4">
    <source>
        <dbReference type="ARBA" id="ARBA00023115"/>
    </source>
</evidence>
<dbReference type="EnsemblBacteria" id="ABC22491">
    <property type="protein sequence ID" value="ABC22491"/>
    <property type="gene ID" value="Rru_A1691"/>
</dbReference>